<comment type="pathway">
    <text evidence="2">Protein modification; protein ubiquitination.</text>
</comment>
<dbReference type="GO" id="GO:0006511">
    <property type="term" value="P:ubiquitin-dependent protein catabolic process"/>
    <property type="evidence" value="ECO:0007669"/>
    <property type="project" value="TreeGrafter"/>
</dbReference>
<dbReference type="Pfam" id="PF00632">
    <property type="entry name" value="HECT"/>
    <property type="match status" value="1"/>
</dbReference>
<dbReference type="Gene3D" id="3.30.2410.10">
    <property type="entry name" value="Hect, E3 ligase catalytic domain"/>
    <property type="match status" value="1"/>
</dbReference>
<reference evidence="9" key="1">
    <citation type="submission" date="2020-06" db="EMBL/GenBank/DDBJ databases">
        <title>A chromosome-scale genome assembly of Talaromyces rugulosus W13939.</title>
        <authorList>
            <person name="Wang B."/>
            <person name="Guo L."/>
            <person name="Ye K."/>
            <person name="Wang L."/>
        </authorList>
    </citation>
    <scope>NUCLEOTIDE SEQUENCE [LARGE SCALE GENOMIC DNA]</scope>
    <source>
        <strain evidence="9">W13939</strain>
    </source>
</reference>
<keyword evidence="9" id="KW-1185">Reference proteome</keyword>
<dbReference type="OrthoDB" id="8068875at2759"/>
<protein>
    <recommendedName>
        <fullName evidence="3">HECT-type E3 ubiquitin transferase</fullName>
        <ecNumber evidence="3">2.3.2.26</ecNumber>
    </recommendedName>
</protein>
<organism evidence="8 9">
    <name type="scientific">Talaromyces rugulosus</name>
    <name type="common">Penicillium rugulosum</name>
    <dbReference type="NCBI Taxonomy" id="121627"/>
    <lineage>
        <taxon>Eukaryota</taxon>
        <taxon>Fungi</taxon>
        <taxon>Dikarya</taxon>
        <taxon>Ascomycota</taxon>
        <taxon>Pezizomycotina</taxon>
        <taxon>Eurotiomycetes</taxon>
        <taxon>Eurotiomycetidae</taxon>
        <taxon>Eurotiales</taxon>
        <taxon>Trichocomaceae</taxon>
        <taxon>Talaromyces</taxon>
        <taxon>Talaromyces sect. Islandici</taxon>
    </lineage>
</organism>
<dbReference type="PROSITE" id="PS50237">
    <property type="entry name" value="HECT"/>
    <property type="match status" value="1"/>
</dbReference>
<dbReference type="InterPro" id="IPR035983">
    <property type="entry name" value="Hect_E3_ubiquitin_ligase"/>
</dbReference>
<proteinExistence type="predicted"/>
<dbReference type="SUPFAM" id="SSF56204">
    <property type="entry name" value="Hect, E3 ligase catalytic domain"/>
    <property type="match status" value="1"/>
</dbReference>
<feature type="domain" description="HECT" evidence="7">
    <location>
        <begin position="859"/>
        <end position="1235"/>
    </location>
</feature>
<evidence type="ECO:0000256" key="2">
    <source>
        <dbReference type="ARBA" id="ARBA00004906"/>
    </source>
</evidence>
<dbReference type="FunFam" id="3.30.2160.10:FF:000015">
    <property type="entry name" value="IQ and HECT domain protein"/>
    <property type="match status" value="1"/>
</dbReference>
<dbReference type="CDD" id="cd23767">
    <property type="entry name" value="IQCD"/>
    <property type="match status" value="1"/>
</dbReference>
<dbReference type="GeneID" id="55988045"/>
<dbReference type="GO" id="GO:0061630">
    <property type="term" value="F:ubiquitin protein ligase activity"/>
    <property type="evidence" value="ECO:0007669"/>
    <property type="project" value="UniProtKB-EC"/>
</dbReference>
<name>A0A7H8QJQ9_TALRU</name>
<evidence type="ECO:0000256" key="1">
    <source>
        <dbReference type="ARBA" id="ARBA00000885"/>
    </source>
</evidence>
<evidence type="ECO:0000256" key="6">
    <source>
        <dbReference type="PROSITE-ProRule" id="PRU00104"/>
    </source>
</evidence>
<accession>A0A7H8QJQ9</accession>
<dbReference type="EC" id="2.3.2.26" evidence="3"/>
<comment type="catalytic activity">
    <reaction evidence="1">
        <text>S-ubiquitinyl-[E2 ubiquitin-conjugating enzyme]-L-cysteine + [acceptor protein]-L-lysine = [E2 ubiquitin-conjugating enzyme]-L-cysteine + N(6)-ubiquitinyl-[acceptor protein]-L-lysine.</text>
        <dbReference type="EC" id="2.3.2.26"/>
    </reaction>
</comment>
<evidence type="ECO:0000313" key="9">
    <source>
        <dbReference type="Proteomes" id="UP000509510"/>
    </source>
</evidence>
<gene>
    <name evidence="8" type="ORF">TRUGW13939_00532</name>
</gene>
<feature type="active site" description="Glycyl thioester intermediate" evidence="6">
    <location>
        <position position="1203"/>
    </location>
</feature>
<keyword evidence="4" id="KW-0808">Transferase</keyword>
<dbReference type="InterPro" id="IPR000569">
    <property type="entry name" value="HECT_dom"/>
</dbReference>
<dbReference type="SMART" id="SM00119">
    <property type="entry name" value="HECTc"/>
    <property type="match status" value="1"/>
</dbReference>
<evidence type="ECO:0000259" key="7">
    <source>
        <dbReference type="PROSITE" id="PS50237"/>
    </source>
</evidence>
<dbReference type="AlphaFoldDB" id="A0A7H8QJQ9"/>
<dbReference type="PROSITE" id="PS50096">
    <property type="entry name" value="IQ"/>
    <property type="match status" value="1"/>
</dbReference>
<evidence type="ECO:0000256" key="4">
    <source>
        <dbReference type="ARBA" id="ARBA00022679"/>
    </source>
</evidence>
<evidence type="ECO:0000256" key="5">
    <source>
        <dbReference type="ARBA" id="ARBA00022786"/>
    </source>
</evidence>
<dbReference type="EMBL" id="CP055898">
    <property type="protein sequence ID" value="QKX53453.1"/>
    <property type="molecule type" value="Genomic_DNA"/>
</dbReference>
<dbReference type="PANTHER" id="PTHR45700">
    <property type="entry name" value="UBIQUITIN-PROTEIN LIGASE E3C"/>
    <property type="match status" value="1"/>
</dbReference>
<evidence type="ECO:0000256" key="3">
    <source>
        <dbReference type="ARBA" id="ARBA00012485"/>
    </source>
</evidence>
<dbReference type="GO" id="GO:0000209">
    <property type="term" value="P:protein polyubiquitination"/>
    <property type="evidence" value="ECO:0007669"/>
    <property type="project" value="InterPro"/>
</dbReference>
<dbReference type="Gene3D" id="3.90.1750.10">
    <property type="entry name" value="Hect, E3 ligase catalytic domains"/>
    <property type="match status" value="1"/>
</dbReference>
<dbReference type="CDD" id="cd00078">
    <property type="entry name" value="HECTc"/>
    <property type="match status" value="1"/>
</dbReference>
<dbReference type="RefSeq" id="XP_035339632.1">
    <property type="nucleotide sequence ID" value="XM_035483739.1"/>
</dbReference>
<dbReference type="InterPro" id="IPR044611">
    <property type="entry name" value="E3A/B/C-like"/>
</dbReference>
<sequence>MTGRLEILALPLTDNAFPIANKAMFQSFTGSSRRPRQVNLSGRNINPFAASNSGRQTPHGNGPQNALAIAQQERLLRQQERARLSAARVLQKTWRGHLCRRATRETWRQEWDMAEQGRTGVTLQFGDGQLSQASTVIPYSDLNQCQAQLRLLLRFFETSSDYDAFRLLYFSRTLRRTLEEVPAMPAEGGWTALLARLGSITLRLLRKLASRNDHPRLAGDHFLGLLCFLIDLIPRQMAQLAGEYYTVMATLTANIELLGPKLNYSSGDIVKSTLALLQPITADTLGAYEWFARTYLTIPDLQSHIGQLDALASNINYKLLAKGLDSFMQNLTDKQSAGDEIESRLWLLAYFIFLRRSTLSGSSDQEAPEPEFVKVVSSLLNSVALYVSRRLEPDDSFESEEEQYSPLPPFVESQITSLVNQKSITGLLSRVKPGLFGNETSAADLDASEDAKALASYALTLLRVFPRRGDDIRMWLYLGSATSTDSSALRVPAIKFFWTISKSTELFAKISHDSNAVLSLLQPITGEDPKRSLQREQNWTIILLFLELYTFLLKVMDDEEFFSGDSRPTVIDMKVSWTRESALLLKDVRDLTVFLKNLAFTLYWNAADLNESQDVQTPSGIKSYFTPHSRQEPVPTVRDVEQRNKEKGLPGVTGIPLEYFKGLVTGLLRMIHERDSRRKFLPDGHWLMTTRFDMEGFIPAVVAEEENRHQLQEEEEDQQEDSYMDDITDQSLGLIGTGRAQQARRIEAFRRHQHQAARRKQMEAVAPRLEILRNMPFFIPFATRVQVFREFIYRDQMRRRQGYIDPDSWRMSVSAASMGRLMNGGAPTQDVLSRHHANIRRESVFDDAFDQFYDLGEGLKEPIQISFIDTFGAVEAGIDGGGVTKEFLTSVTNEAFTSSNGLDLFVENDQNLLYPNPTSVEQRKEVLRGMGVQERTPQFSDGVRDLLKRYEFLGRVLGKCLYEGILVDVHFAGFFLLKWALTGGSTAAGKESAYRANLNDLRDLDEKLYEGLLLLKNHPGDVEDFSLNFTVTDTIPVPGAKDRIITKELKLDGANIAVTNQNRLVYISYIARHRLQNQPALQTAAFLKGLGEIIQPSWLSMFNQAELQTLVGGDAGEIDVADLRRNTLYGGIYVIGDDNEEHPTIKLFWQVMESVSNEDRQKVLKFVTSTPRAPLLGFSHLNPRFSIRDSSDDQERLPSTSTCVNLLKLPRYSSAEVLRDKLLYAVHSGAGFDLS</sequence>
<dbReference type="Gene3D" id="3.30.2160.10">
    <property type="entry name" value="Hect, E3 ligase catalytic domain"/>
    <property type="match status" value="1"/>
</dbReference>
<dbReference type="KEGG" id="trg:TRUGW13939_00532"/>
<dbReference type="Proteomes" id="UP000509510">
    <property type="component" value="Chromosome I"/>
</dbReference>
<dbReference type="FunFam" id="3.30.2410.10:FF:000017">
    <property type="entry name" value="E3 ubiquitin-protein ligase UPL7"/>
    <property type="match status" value="1"/>
</dbReference>
<evidence type="ECO:0000313" key="8">
    <source>
        <dbReference type="EMBL" id="QKX53453.1"/>
    </source>
</evidence>
<dbReference type="PANTHER" id="PTHR45700:SF2">
    <property type="entry name" value="UBIQUITIN-PROTEIN LIGASE E3C"/>
    <property type="match status" value="1"/>
</dbReference>
<keyword evidence="5 6" id="KW-0833">Ubl conjugation pathway</keyword>